<dbReference type="Proteomes" id="UP001154329">
    <property type="component" value="Chromosome 4"/>
</dbReference>
<organism evidence="1 2">
    <name type="scientific">Aphis gossypii</name>
    <name type="common">Cotton aphid</name>
    <dbReference type="NCBI Taxonomy" id="80765"/>
    <lineage>
        <taxon>Eukaryota</taxon>
        <taxon>Metazoa</taxon>
        <taxon>Ecdysozoa</taxon>
        <taxon>Arthropoda</taxon>
        <taxon>Hexapoda</taxon>
        <taxon>Insecta</taxon>
        <taxon>Pterygota</taxon>
        <taxon>Neoptera</taxon>
        <taxon>Paraneoptera</taxon>
        <taxon>Hemiptera</taxon>
        <taxon>Sternorrhyncha</taxon>
        <taxon>Aphidomorpha</taxon>
        <taxon>Aphidoidea</taxon>
        <taxon>Aphididae</taxon>
        <taxon>Aphidini</taxon>
        <taxon>Aphis</taxon>
        <taxon>Aphis</taxon>
    </lineage>
</organism>
<sequence>MSIFNWINKIFNIDIKNPNPDLPSEFQLPTGDAENVNTDMHNLEVNNFTDSFSKRNQFENYRNMFNFEYDFNNLDDIIRNFEETFQHFQNQFNESNISAIPMNEPTNVEAFNGIPKQNFIAQSTFLNPSSRPSKTFGPTFNKHNNKEIWITTF</sequence>
<evidence type="ECO:0000313" key="2">
    <source>
        <dbReference type="Proteomes" id="UP001154329"/>
    </source>
</evidence>
<dbReference type="EMBL" id="OU899037">
    <property type="protein sequence ID" value="CAH1738946.1"/>
    <property type="molecule type" value="Genomic_DNA"/>
</dbReference>
<keyword evidence="2" id="KW-1185">Reference proteome</keyword>
<reference evidence="1" key="1">
    <citation type="submission" date="2022-02" db="EMBL/GenBank/DDBJ databases">
        <authorList>
            <person name="King R."/>
        </authorList>
    </citation>
    <scope>NUCLEOTIDE SEQUENCE</scope>
</reference>
<evidence type="ECO:0000313" key="1">
    <source>
        <dbReference type="EMBL" id="CAH1738946.1"/>
    </source>
</evidence>
<protein>
    <submittedName>
        <fullName evidence="1">Uncharacterized protein</fullName>
    </submittedName>
</protein>
<gene>
    <name evidence="1" type="ORF">APHIGO_LOCUS12175</name>
</gene>
<reference evidence="1" key="2">
    <citation type="submission" date="2022-10" db="EMBL/GenBank/DDBJ databases">
        <authorList>
            <consortium name="ENA_rothamsted_submissions"/>
            <consortium name="culmorum"/>
            <person name="King R."/>
        </authorList>
    </citation>
    <scope>NUCLEOTIDE SEQUENCE</scope>
</reference>
<accession>A0A9P0JL96</accession>
<name>A0A9P0JL96_APHGO</name>
<dbReference type="AlphaFoldDB" id="A0A9P0JL96"/>
<proteinExistence type="predicted"/>